<feature type="region of interest" description="Disordered" evidence="1">
    <location>
        <begin position="388"/>
        <end position="415"/>
    </location>
</feature>
<gene>
    <name evidence="2" type="ORF">EJ08DRAFT_736464</name>
</gene>
<accession>A0A9P4NLP7</accession>
<proteinExistence type="predicted"/>
<dbReference type="FunFam" id="1.20.58.1180:FF:000001">
    <property type="entry name" value="Mitochondrial large ribosomal subunit YmL35"/>
    <property type="match status" value="1"/>
</dbReference>
<protein>
    <submittedName>
        <fullName evidence="2">PEBP-like protein</fullName>
    </submittedName>
</protein>
<name>A0A9P4NLP7_9PEZI</name>
<dbReference type="Gene3D" id="3.90.280.10">
    <property type="entry name" value="PEBP-like"/>
    <property type="match status" value="1"/>
</dbReference>
<comment type="caution">
    <text evidence="2">The sequence shown here is derived from an EMBL/GenBank/DDBJ whole genome shotgun (WGS) entry which is preliminary data.</text>
</comment>
<sequence>MAQVARPLGICSRCLNHRSVSIVSSIRQFSAHDSHRDELTTESPPSSSNPPPPAREILDPKTVSTVSQEARLLKHQKLVPIGSRRRRAALVSASNIPFEQLPYQCFQEARKVLAANREEVIKKIEIQRARLERLKAQDMAVSGGERQKQTRVQSMEGELKRLKVLADINDPLVKKRFEDGLGDMNKPIYRHLADKKWRSYKRLITIQRVTTMSVIPDVLPSIDPTVEVNISFASHIIPPGDFVYSRRSEYAPTVRIQSFDKGEKLVTIVAIDSDVPDLEKNSFGYRCHGLWRDVVISPTKGVYSVRELPKENVVLPWLPPWANKGSPYHRISLFVLEQREGSETFKMLQAGKVSDRSAKGEGEAIASGESPTEIIEAATSVNDTVIPTESTVSETKTSEAAKTPEAAASERSEERSAILATIPKVERENFILRSYVTKNKLTPIGVTMFRSEWDEGTAGVMKRAGIEGAGLVFKREKALKLPEKYRRKDGARYRGFK</sequence>
<keyword evidence="3" id="KW-1185">Reference proteome</keyword>
<dbReference type="EMBL" id="MU007065">
    <property type="protein sequence ID" value="KAF2426291.1"/>
    <property type="molecule type" value="Genomic_DNA"/>
</dbReference>
<dbReference type="Proteomes" id="UP000800235">
    <property type="component" value="Unassembled WGS sequence"/>
</dbReference>
<dbReference type="Gene3D" id="1.20.58.1180">
    <property type="match status" value="1"/>
</dbReference>
<evidence type="ECO:0000256" key="1">
    <source>
        <dbReference type="SAM" id="MobiDB-lite"/>
    </source>
</evidence>
<dbReference type="OrthoDB" id="2153661at2759"/>
<dbReference type="PANTHER" id="PTHR11362">
    <property type="entry name" value="PHOSPHATIDYLETHANOLAMINE-BINDING PROTEIN"/>
    <property type="match status" value="1"/>
</dbReference>
<evidence type="ECO:0000313" key="3">
    <source>
        <dbReference type="Proteomes" id="UP000800235"/>
    </source>
</evidence>
<feature type="region of interest" description="Disordered" evidence="1">
    <location>
        <begin position="33"/>
        <end position="58"/>
    </location>
</feature>
<dbReference type="InterPro" id="IPR008914">
    <property type="entry name" value="PEBP"/>
</dbReference>
<dbReference type="SUPFAM" id="SSF49777">
    <property type="entry name" value="PEBP-like"/>
    <property type="match status" value="1"/>
</dbReference>
<reference evidence="2" key="1">
    <citation type="journal article" date="2020" name="Stud. Mycol.">
        <title>101 Dothideomycetes genomes: a test case for predicting lifestyles and emergence of pathogens.</title>
        <authorList>
            <person name="Haridas S."/>
            <person name="Albert R."/>
            <person name="Binder M."/>
            <person name="Bloem J."/>
            <person name="Labutti K."/>
            <person name="Salamov A."/>
            <person name="Andreopoulos B."/>
            <person name="Baker S."/>
            <person name="Barry K."/>
            <person name="Bills G."/>
            <person name="Bluhm B."/>
            <person name="Cannon C."/>
            <person name="Castanera R."/>
            <person name="Culley D."/>
            <person name="Daum C."/>
            <person name="Ezra D."/>
            <person name="Gonzalez J."/>
            <person name="Henrissat B."/>
            <person name="Kuo A."/>
            <person name="Liang C."/>
            <person name="Lipzen A."/>
            <person name="Lutzoni F."/>
            <person name="Magnuson J."/>
            <person name="Mondo S."/>
            <person name="Nolan M."/>
            <person name="Ohm R."/>
            <person name="Pangilinan J."/>
            <person name="Park H.-J."/>
            <person name="Ramirez L."/>
            <person name="Alfaro M."/>
            <person name="Sun H."/>
            <person name="Tritt A."/>
            <person name="Yoshinaga Y."/>
            <person name="Zwiers L.-H."/>
            <person name="Turgeon B."/>
            <person name="Goodwin S."/>
            <person name="Spatafora J."/>
            <person name="Crous P."/>
            <person name="Grigoriev I."/>
        </authorList>
    </citation>
    <scope>NUCLEOTIDE SEQUENCE</scope>
    <source>
        <strain evidence="2">CBS 130266</strain>
    </source>
</reference>
<dbReference type="AlphaFoldDB" id="A0A9P4NLP7"/>
<organism evidence="2 3">
    <name type="scientific">Tothia fuscella</name>
    <dbReference type="NCBI Taxonomy" id="1048955"/>
    <lineage>
        <taxon>Eukaryota</taxon>
        <taxon>Fungi</taxon>
        <taxon>Dikarya</taxon>
        <taxon>Ascomycota</taxon>
        <taxon>Pezizomycotina</taxon>
        <taxon>Dothideomycetes</taxon>
        <taxon>Pleosporomycetidae</taxon>
        <taxon>Venturiales</taxon>
        <taxon>Cylindrosympodiaceae</taxon>
        <taxon>Tothia</taxon>
    </lineage>
</organism>
<dbReference type="PANTHER" id="PTHR11362:SF82">
    <property type="entry name" value="PHOSPHATIDYLETHANOLAMINE-BINDING PROTEIN 4"/>
    <property type="match status" value="1"/>
</dbReference>
<dbReference type="InterPro" id="IPR035810">
    <property type="entry name" value="PEBP_euk"/>
</dbReference>
<dbReference type="Pfam" id="PF01161">
    <property type="entry name" value="PBP"/>
    <property type="match status" value="1"/>
</dbReference>
<dbReference type="InterPro" id="IPR036610">
    <property type="entry name" value="PEBP-like_sf"/>
</dbReference>
<evidence type="ECO:0000313" key="2">
    <source>
        <dbReference type="EMBL" id="KAF2426291.1"/>
    </source>
</evidence>
<dbReference type="CDD" id="cd00866">
    <property type="entry name" value="PEBP_euk"/>
    <property type="match status" value="1"/>
</dbReference>